<dbReference type="InterPro" id="IPR009689">
    <property type="entry name" value="DUF1280"/>
</dbReference>
<keyword evidence="3" id="KW-1185">Reference proteome</keyword>
<evidence type="ECO:0000256" key="1">
    <source>
        <dbReference type="SAM" id="Coils"/>
    </source>
</evidence>
<reference evidence="3" key="1">
    <citation type="submission" date="2010-08" db="EMBL/GenBank/DDBJ databases">
        <authorList>
            <consortium name="Caenorhabditis japonica Sequencing Consortium"/>
            <person name="Wilson R.K."/>
        </authorList>
    </citation>
    <scope>NUCLEOTIDE SEQUENCE [LARGE SCALE GENOMIC DNA]</scope>
    <source>
        <strain evidence="3">DF5081</strain>
    </source>
</reference>
<dbReference type="Pfam" id="PF06918">
    <property type="entry name" value="DUF1280"/>
    <property type="match status" value="1"/>
</dbReference>
<organism evidence="2 3">
    <name type="scientific">Caenorhabditis japonica</name>
    <dbReference type="NCBI Taxonomy" id="281687"/>
    <lineage>
        <taxon>Eukaryota</taxon>
        <taxon>Metazoa</taxon>
        <taxon>Ecdysozoa</taxon>
        <taxon>Nematoda</taxon>
        <taxon>Chromadorea</taxon>
        <taxon>Rhabditida</taxon>
        <taxon>Rhabditina</taxon>
        <taxon>Rhabditomorpha</taxon>
        <taxon>Rhabditoidea</taxon>
        <taxon>Rhabditidae</taxon>
        <taxon>Peloderinae</taxon>
        <taxon>Caenorhabditis</taxon>
    </lineage>
</organism>
<dbReference type="EnsemblMetazoa" id="CJA36643.1">
    <property type="protein sequence ID" value="CJA36643.1"/>
    <property type="gene ID" value="WBGene00212490"/>
</dbReference>
<evidence type="ECO:0000313" key="3">
    <source>
        <dbReference type="Proteomes" id="UP000005237"/>
    </source>
</evidence>
<evidence type="ECO:0000313" key="2">
    <source>
        <dbReference type="EnsemblMetazoa" id="CJA36643.1"/>
    </source>
</evidence>
<dbReference type="EnsemblMetazoa" id="CJA41813.1">
    <property type="protein sequence ID" value="CJA41813.1"/>
    <property type="gene ID" value="WBGene00217661"/>
</dbReference>
<reference evidence="2" key="2">
    <citation type="submission" date="2022-06" db="UniProtKB">
        <authorList>
            <consortium name="EnsemblMetazoa"/>
        </authorList>
    </citation>
    <scope>IDENTIFICATION</scope>
    <source>
        <strain evidence="2">DF5081</strain>
    </source>
</reference>
<name>K7IGL9_CAEJA</name>
<sequence length="152" mass="18176">MESEKESLREALREMEMKLIYCKKELTKENEKHENTTNMLIQMKLEMSESVKTKTDARVERGLRHSTERILTLEQQLKEHEAQVTFPENLKSYDLLVKKDTKVDRYLRVLSTIEKHVGPENVNQFVRDFINWVSDSPNYDFNLRLSPFQSFY</sequence>
<dbReference type="AlphaFoldDB" id="K7IGL9"/>
<protein>
    <submittedName>
        <fullName evidence="2">Uncharacterized protein</fullName>
    </submittedName>
</protein>
<accession>K7IGL9</accession>
<feature type="coiled-coil region" evidence="1">
    <location>
        <begin position="23"/>
        <end position="83"/>
    </location>
</feature>
<dbReference type="Proteomes" id="UP000005237">
    <property type="component" value="Unassembled WGS sequence"/>
</dbReference>
<proteinExistence type="predicted"/>
<keyword evidence="1" id="KW-0175">Coiled coil</keyword>
<dbReference type="InParanoid" id="K7IGL9"/>